<feature type="transmembrane region" description="Helical" evidence="1">
    <location>
        <begin position="247"/>
        <end position="270"/>
    </location>
</feature>
<evidence type="ECO:0000313" key="3">
    <source>
        <dbReference type="EMBL" id="SUZ78262.1"/>
    </source>
</evidence>
<feature type="transmembrane region" description="Helical" evidence="1">
    <location>
        <begin position="282"/>
        <end position="300"/>
    </location>
</feature>
<dbReference type="InterPro" id="IPR036259">
    <property type="entry name" value="MFS_trans_sf"/>
</dbReference>
<organism evidence="3">
    <name type="scientific">marine metagenome</name>
    <dbReference type="NCBI Taxonomy" id="408172"/>
    <lineage>
        <taxon>unclassified sequences</taxon>
        <taxon>metagenomes</taxon>
        <taxon>ecological metagenomes</taxon>
    </lineage>
</organism>
<name>A0A381QG02_9ZZZZ</name>
<feature type="transmembrane region" description="Helical" evidence="1">
    <location>
        <begin position="86"/>
        <end position="102"/>
    </location>
</feature>
<dbReference type="InterPro" id="IPR011701">
    <property type="entry name" value="MFS"/>
</dbReference>
<dbReference type="GO" id="GO:0022857">
    <property type="term" value="F:transmembrane transporter activity"/>
    <property type="evidence" value="ECO:0007669"/>
    <property type="project" value="InterPro"/>
</dbReference>
<feature type="domain" description="Major facilitator superfamily (MFS) profile" evidence="2">
    <location>
        <begin position="17"/>
        <end position="427"/>
    </location>
</feature>
<accession>A0A381QG02</accession>
<feature type="transmembrane region" description="Helical" evidence="1">
    <location>
        <begin position="312"/>
        <end position="331"/>
    </location>
</feature>
<dbReference type="AlphaFoldDB" id="A0A381QG02"/>
<evidence type="ECO:0000259" key="2">
    <source>
        <dbReference type="PROSITE" id="PS50850"/>
    </source>
</evidence>
<dbReference type="Pfam" id="PF07690">
    <property type="entry name" value="MFS_1"/>
    <property type="match status" value="1"/>
</dbReference>
<feature type="transmembrane region" description="Helical" evidence="1">
    <location>
        <begin position="403"/>
        <end position="422"/>
    </location>
</feature>
<dbReference type="InterPro" id="IPR050327">
    <property type="entry name" value="Proton-linked_MCT"/>
</dbReference>
<keyword evidence="1" id="KW-0812">Transmembrane</keyword>
<evidence type="ECO:0000256" key="1">
    <source>
        <dbReference type="SAM" id="Phobius"/>
    </source>
</evidence>
<dbReference type="InterPro" id="IPR020846">
    <property type="entry name" value="MFS_dom"/>
</dbReference>
<dbReference type="PANTHER" id="PTHR11360">
    <property type="entry name" value="MONOCARBOXYLATE TRANSPORTER"/>
    <property type="match status" value="1"/>
</dbReference>
<dbReference type="PROSITE" id="PS50850">
    <property type="entry name" value="MFS"/>
    <property type="match status" value="1"/>
</dbReference>
<dbReference type="PANTHER" id="PTHR11360:SF284">
    <property type="entry name" value="EG:103B4.3 PROTEIN-RELATED"/>
    <property type="match status" value="1"/>
</dbReference>
<proteinExistence type="predicted"/>
<feature type="transmembrane region" description="Helical" evidence="1">
    <location>
        <begin position="369"/>
        <end position="391"/>
    </location>
</feature>
<dbReference type="CDD" id="cd17355">
    <property type="entry name" value="MFS_YcxA_like"/>
    <property type="match status" value="1"/>
</dbReference>
<sequence length="441" mass="48418">MTYITHLSHRARGVFYGWWLVGISSFIRTSSVPLFHAMGLWFVALEAQFGWNRTQLSLAFAFTRVESGLLGPVEGYLTDRIGTRRLVFIGLLVMGAGFLLFGQVNHLWVFYVAFLVMALGQGLSGWLPITTMLNNWFIRRRSSAMGWSNSGSRLGGLLLIPLLAWAIDPDYGHLGWALTASILGIFFLVIALPISRLIRNRPEDYGLHPDGDTPDSTLVVADETEQTSRQRNPNGDFTLAQAMRTKAFWYISVGHSLTAVVIVSMMTHLAPLLTDEGFSLQSAGWVVTVYTAVSMVFQVIGGYAGERIPKNVGMFVFSSIQAGAVLVLVAFPSNVEMVYLFAVLFGIGFGGTSPLATSIRGDYFGRANFGKILGISSVPMNILLFGASPFAGYMYDLQGDYNLAFEILAALNFLGALLLLMAKKPMLRTAAERTKVTRQDS</sequence>
<feature type="transmembrane region" description="Helical" evidence="1">
    <location>
        <begin position="337"/>
        <end position="357"/>
    </location>
</feature>
<feature type="transmembrane region" description="Helical" evidence="1">
    <location>
        <begin position="150"/>
        <end position="167"/>
    </location>
</feature>
<dbReference type="Gene3D" id="1.20.1250.20">
    <property type="entry name" value="MFS general substrate transporter like domains"/>
    <property type="match status" value="2"/>
</dbReference>
<keyword evidence="1" id="KW-0472">Membrane</keyword>
<reference evidence="3" key="1">
    <citation type="submission" date="2018-05" db="EMBL/GenBank/DDBJ databases">
        <authorList>
            <person name="Lanie J.A."/>
            <person name="Ng W.-L."/>
            <person name="Kazmierczak K.M."/>
            <person name="Andrzejewski T.M."/>
            <person name="Davidsen T.M."/>
            <person name="Wayne K.J."/>
            <person name="Tettelin H."/>
            <person name="Glass J.I."/>
            <person name="Rusch D."/>
            <person name="Podicherti R."/>
            <person name="Tsui H.-C.T."/>
            <person name="Winkler M.E."/>
        </authorList>
    </citation>
    <scope>NUCLEOTIDE SEQUENCE</scope>
</reference>
<feature type="transmembrane region" description="Helical" evidence="1">
    <location>
        <begin position="108"/>
        <end position="129"/>
    </location>
</feature>
<keyword evidence="1" id="KW-1133">Transmembrane helix</keyword>
<dbReference type="SUPFAM" id="SSF103473">
    <property type="entry name" value="MFS general substrate transporter"/>
    <property type="match status" value="1"/>
</dbReference>
<protein>
    <recommendedName>
        <fullName evidence="2">Major facilitator superfamily (MFS) profile domain-containing protein</fullName>
    </recommendedName>
</protein>
<dbReference type="EMBL" id="UINC01001347">
    <property type="protein sequence ID" value="SUZ78262.1"/>
    <property type="molecule type" value="Genomic_DNA"/>
</dbReference>
<gene>
    <name evidence="3" type="ORF">METZ01_LOCUS31116</name>
</gene>
<feature type="transmembrane region" description="Helical" evidence="1">
    <location>
        <begin position="173"/>
        <end position="194"/>
    </location>
</feature>